<dbReference type="EMBL" id="CADEPI010000140">
    <property type="protein sequence ID" value="CAB3377143.1"/>
    <property type="molecule type" value="Genomic_DNA"/>
</dbReference>
<dbReference type="InterPro" id="IPR000210">
    <property type="entry name" value="BTB/POZ_dom"/>
</dbReference>
<accession>A0A8S1DH08</accession>
<dbReference type="Pfam" id="PF00651">
    <property type="entry name" value="BTB"/>
    <property type="match status" value="1"/>
</dbReference>
<reference evidence="2 3" key="1">
    <citation type="submission" date="2020-04" db="EMBL/GenBank/DDBJ databases">
        <authorList>
            <person name="Alioto T."/>
            <person name="Alioto T."/>
            <person name="Gomez Garrido J."/>
        </authorList>
    </citation>
    <scope>NUCLEOTIDE SEQUENCE [LARGE SCALE GENOMIC DNA]</scope>
</reference>
<keyword evidence="3" id="KW-1185">Reference proteome</keyword>
<sequence length="127" mass="14316">MVGIGRLEREQRKGANHRAFYAFLKFFYTDEIDLPPDSALELLALAHFYHLPALQEECGKSVKRGVTVENAAVVFERAIQYESKELEEYACKFCVDHMTGVIGSDALFKTLKPDTVSEGKEKGKKLS</sequence>
<evidence type="ECO:0000313" key="3">
    <source>
        <dbReference type="Proteomes" id="UP000494165"/>
    </source>
</evidence>
<dbReference type="Proteomes" id="UP000494165">
    <property type="component" value="Unassembled WGS sequence"/>
</dbReference>
<evidence type="ECO:0000313" key="2">
    <source>
        <dbReference type="EMBL" id="CAB3377143.1"/>
    </source>
</evidence>
<dbReference type="InterPro" id="IPR051481">
    <property type="entry name" value="BTB-POZ/Galectin-3-binding"/>
</dbReference>
<protein>
    <recommendedName>
        <fullName evidence="1">BTB domain-containing protein</fullName>
    </recommendedName>
</protein>
<dbReference type="AlphaFoldDB" id="A0A8S1DH08"/>
<feature type="domain" description="BTB" evidence="1">
    <location>
        <begin position="14"/>
        <end position="63"/>
    </location>
</feature>
<dbReference type="PANTHER" id="PTHR24410">
    <property type="entry name" value="HL07962P-RELATED"/>
    <property type="match status" value="1"/>
</dbReference>
<organism evidence="2 3">
    <name type="scientific">Cloeon dipterum</name>
    <dbReference type="NCBI Taxonomy" id="197152"/>
    <lineage>
        <taxon>Eukaryota</taxon>
        <taxon>Metazoa</taxon>
        <taxon>Ecdysozoa</taxon>
        <taxon>Arthropoda</taxon>
        <taxon>Hexapoda</taxon>
        <taxon>Insecta</taxon>
        <taxon>Pterygota</taxon>
        <taxon>Palaeoptera</taxon>
        <taxon>Ephemeroptera</taxon>
        <taxon>Pisciforma</taxon>
        <taxon>Baetidae</taxon>
        <taxon>Cloeon</taxon>
    </lineage>
</organism>
<dbReference type="OrthoDB" id="5981550at2759"/>
<dbReference type="PANTHER" id="PTHR24410:SF23">
    <property type="entry name" value="BTB DOMAIN-CONTAINING PROTEIN-RELATED"/>
    <property type="match status" value="1"/>
</dbReference>
<name>A0A8S1DH08_9INSE</name>
<dbReference type="Gene3D" id="3.30.710.10">
    <property type="entry name" value="Potassium Channel Kv1.1, Chain A"/>
    <property type="match status" value="1"/>
</dbReference>
<gene>
    <name evidence="2" type="ORF">CLODIP_2_CD12366</name>
</gene>
<evidence type="ECO:0000259" key="1">
    <source>
        <dbReference type="Pfam" id="PF00651"/>
    </source>
</evidence>
<proteinExistence type="predicted"/>
<dbReference type="SUPFAM" id="SSF54695">
    <property type="entry name" value="POZ domain"/>
    <property type="match status" value="1"/>
</dbReference>
<dbReference type="InterPro" id="IPR011333">
    <property type="entry name" value="SKP1/BTB/POZ_sf"/>
</dbReference>
<comment type="caution">
    <text evidence="2">The sequence shown here is derived from an EMBL/GenBank/DDBJ whole genome shotgun (WGS) entry which is preliminary data.</text>
</comment>